<dbReference type="InterPro" id="IPR002350">
    <property type="entry name" value="Kazal_dom"/>
</dbReference>
<evidence type="ECO:0000313" key="4">
    <source>
        <dbReference type="EMBL" id="KAK3920359.1"/>
    </source>
</evidence>
<dbReference type="PROSITE" id="PS51465">
    <property type="entry name" value="KAZAL_2"/>
    <property type="match status" value="1"/>
</dbReference>
<feature type="signal peptide" evidence="2">
    <location>
        <begin position="1"/>
        <end position="22"/>
    </location>
</feature>
<dbReference type="SUPFAM" id="SSF100895">
    <property type="entry name" value="Kazal-type serine protease inhibitors"/>
    <property type="match status" value="1"/>
</dbReference>
<dbReference type="SMART" id="SM00280">
    <property type="entry name" value="KAZAL"/>
    <property type="match status" value="1"/>
</dbReference>
<accession>A0AAE1LIX4</accession>
<dbReference type="EMBL" id="JAHWGI010000994">
    <property type="protein sequence ID" value="KAK3920359.1"/>
    <property type="molecule type" value="Genomic_DNA"/>
</dbReference>
<evidence type="ECO:0000259" key="3">
    <source>
        <dbReference type="PROSITE" id="PS51465"/>
    </source>
</evidence>
<reference evidence="4" key="2">
    <citation type="journal article" date="2023" name="BMC Genomics">
        <title>Pest status, molecular evolution, and epigenetic factors derived from the genome assembly of Frankliniella fusca, a thysanopteran phytovirus vector.</title>
        <authorList>
            <person name="Catto M.A."/>
            <person name="Labadie P.E."/>
            <person name="Jacobson A.L."/>
            <person name="Kennedy G.G."/>
            <person name="Srinivasan R."/>
            <person name="Hunt B.G."/>
        </authorList>
    </citation>
    <scope>NUCLEOTIDE SEQUENCE</scope>
    <source>
        <strain evidence="4">PL_HMW_Pooled</strain>
    </source>
</reference>
<sequence>MIAKLTALLGALLVAVVPVVPARCPCPAAPAAAKVCGSDYTTYDSQCHLECAAVPGRLAAAHPGPCSATESALGPLSLNATLLATAARPPGYPADDYARIQQCIVSQACADKACSECRVDSLCDQKCKLNCICGCYGQTGSSLENASVVFKCVVDTNCLVYYDACRSACPSNSVDCRIKCYFSYLSTLCRCNTYTSGSSSTASWRTSSRGPSWGTSTPADSGASALSSGPSGLGMSVALAVLGALLARR</sequence>
<dbReference type="Proteomes" id="UP001219518">
    <property type="component" value="Unassembled WGS sequence"/>
</dbReference>
<name>A0AAE1LIX4_9NEOP</name>
<evidence type="ECO:0000256" key="1">
    <source>
        <dbReference type="SAM" id="MobiDB-lite"/>
    </source>
</evidence>
<dbReference type="AlphaFoldDB" id="A0AAE1LIX4"/>
<dbReference type="Pfam" id="PF07648">
    <property type="entry name" value="Kazal_2"/>
    <property type="match status" value="1"/>
</dbReference>
<keyword evidence="2" id="KW-0732">Signal</keyword>
<feature type="domain" description="Kazal-like" evidence="3">
    <location>
        <begin position="18"/>
        <end position="68"/>
    </location>
</feature>
<keyword evidence="5" id="KW-1185">Reference proteome</keyword>
<feature type="region of interest" description="Disordered" evidence="1">
    <location>
        <begin position="195"/>
        <end position="229"/>
    </location>
</feature>
<dbReference type="CDD" id="cd00104">
    <property type="entry name" value="KAZAL_FS"/>
    <property type="match status" value="1"/>
</dbReference>
<proteinExistence type="predicted"/>
<organism evidence="4 5">
    <name type="scientific">Frankliniella fusca</name>
    <dbReference type="NCBI Taxonomy" id="407009"/>
    <lineage>
        <taxon>Eukaryota</taxon>
        <taxon>Metazoa</taxon>
        <taxon>Ecdysozoa</taxon>
        <taxon>Arthropoda</taxon>
        <taxon>Hexapoda</taxon>
        <taxon>Insecta</taxon>
        <taxon>Pterygota</taxon>
        <taxon>Neoptera</taxon>
        <taxon>Paraneoptera</taxon>
        <taxon>Thysanoptera</taxon>
        <taxon>Terebrantia</taxon>
        <taxon>Thripoidea</taxon>
        <taxon>Thripidae</taxon>
        <taxon>Frankliniella</taxon>
    </lineage>
</organism>
<keyword evidence="4" id="KW-0646">Protease inhibitor</keyword>
<feature type="chain" id="PRO_5041917145" evidence="2">
    <location>
        <begin position="23"/>
        <end position="249"/>
    </location>
</feature>
<gene>
    <name evidence="4" type="ORF">KUF71_009646</name>
</gene>
<comment type="caution">
    <text evidence="4">The sequence shown here is derived from an EMBL/GenBank/DDBJ whole genome shotgun (WGS) entry which is preliminary data.</text>
</comment>
<feature type="compositionally biased region" description="Low complexity" evidence="1">
    <location>
        <begin position="195"/>
        <end position="208"/>
    </location>
</feature>
<dbReference type="InterPro" id="IPR036058">
    <property type="entry name" value="Kazal_dom_sf"/>
</dbReference>
<evidence type="ECO:0000256" key="2">
    <source>
        <dbReference type="SAM" id="SignalP"/>
    </source>
</evidence>
<dbReference type="GO" id="GO:0004867">
    <property type="term" value="F:serine-type endopeptidase inhibitor activity"/>
    <property type="evidence" value="ECO:0007669"/>
    <property type="project" value="UniProtKB-KW"/>
</dbReference>
<protein>
    <submittedName>
        <fullName evidence="4">Serine protease inhibitor Kazal-type 7</fullName>
    </submittedName>
</protein>
<dbReference type="Gene3D" id="3.30.60.30">
    <property type="match status" value="1"/>
</dbReference>
<feature type="compositionally biased region" description="Polar residues" evidence="1">
    <location>
        <begin position="209"/>
        <end position="219"/>
    </location>
</feature>
<reference evidence="4" key="1">
    <citation type="submission" date="2021-07" db="EMBL/GenBank/DDBJ databases">
        <authorList>
            <person name="Catto M.A."/>
            <person name="Jacobson A."/>
            <person name="Kennedy G."/>
            <person name="Labadie P."/>
            <person name="Hunt B.G."/>
            <person name="Srinivasan R."/>
        </authorList>
    </citation>
    <scope>NUCLEOTIDE SEQUENCE</scope>
    <source>
        <strain evidence="4">PL_HMW_Pooled</strain>
        <tissue evidence="4">Head</tissue>
    </source>
</reference>
<keyword evidence="4" id="KW-0722">Serine protease inhibitor</keyword>
<evidence type="ECO:0000313" key="5">
    <source>
        <dbReference type="Proteomes" id="UP001219518"/>
    </source>
</evidence>